<evidence type="ECO:0000313" key="4">
    <source>
        <dbReference type="Proteomes" id="UP000823886"/>
    </source>
</evidence>
<dbReference type="Pfam" id="PF04685">
    <property type="entry name" value="DUF608"/>
    <property type="match status" value="1"/>
</dbReference>
<dbReference type="AlphaFoldDB" id="A0A9D2PPW0"/>
<dbReference type="InterPro" id="IPR052566">
    <property type="entry name" value="Non-lysos_glucosylceramidase"/>
</dbReference>
<dbReference type="PANTHER" id="PTHR12654">
    <property type="entry name" value="BILE ACID BETA-GLUCOSIDASE-RELATED"/>
    <property type="match status" value="1"/>
</dbReference>
<dbReference type="InterPro" id="IPR006775">
    <property type="entry name" value="GH116_catalytic"/>
</dbReference>
<dbReference type="PANTHER" id="PTHR12654:SF0">
    <property type="entry name" value="NON-LYSOSOMAL GLUCOSYLCERAMIDASE"/>
    <property type="match status" value="1"/>
</dbReference>
<comment type="caution">
    <text evidence="3">The sequence shown here is derived from an EMBL/GenBank/DDBJ whole genome shotgun (WGS) entry which is preliminary data.</text>
</comment>
<dbReference type="Proteomes" id="UP000823886">
    <property type="component" value="Unassembled WGS sequence"/>
</dbReference>
<dbReference type="EMBL" id="DWVZ01000076">
    <property type="protein sequence ID" value="HJC63120.1"/>
    <property type="molecule type" value="Genomic_DNA"/>
</dbReference>
<organism evidence="3 4">
    <name type="scientific">Candidatus Blautia merdavium</name>
    <dbReference type="NCBI Taxonomy" id="2838494"/>
    <lineage>
        <taxon>Bacteria</taxon>
        <taxon>Bacillati</taxon>
        <taxon>Bacillota</taxon>
        <taxon>Clostridia</taxon>
        <taxon>Lachnospirales</taxon>
        <taxon>Lachnospiraceae</taxon>
        <taxon>Blautia</taxon>
    </lineage>
</organism>
<dbReference type="SUPFAM" id="SSF48208">
    <property type="entry name" value="Six-hairpin glycosidases"/>
    <property type="match status" value="1"/>
</dbReference>
<gene>
    <name evidence="3" type="ORF">H9753_05815</name>
</gene>
<dbReference type="Pfam" id="PF12215">
    <property type="entry name" value="Glyco_hydr_116N"/>
    <property type="match status" value="2"/>
</dbReference>
<dbReference type="InterPro" id="IPR008928">
    <property type="entry name" value="6-hairpin_glycosidase_sf"/>
</dbReference>
<evidence type="ECO:0008006" key="5">
    <source>
        <dbReference type="Google" id="ProtNLM"/>
    </source>
</evidence>
<evidence type="ECO:0000313" key="3">
    <source>
        <dbReference type="EMBL" id="HJC63120.1"/>
    </source>
</evidence>
<dbReference type="GO" id="GO:0005975">
    <property type="term" value="P:carbohydrate metabolic process"/>
    <property type="evidence" value="ECO:0007669"/>
    <property type="project" value="InterPro"/>
</dbReference>
<accession>A0A9D2PPW0</accession>
<dbReference type="GO" id="GO:0008422">
    <property type="term" value="F:beta-glucosidase activity"/>
    <property type="evidence" value="ECO:0007669"/>
    <property type="project" value="TreeGrafter"/>
</dbReference>
<sequence length="881" mass="101009">MNATRTMTERQEQLNGMALGGIGTGTVEIRQNGCLEDWEIFNLGLWAAAEPEKNGKKELPDYDYDLLPFYIRTKEPGKEPVVRKLAHNRRIQGFRSVSYSFLKNVEEIRWTPQFPSCVLEYEDSGLPVTVTGEFASPIVPRDYKTSSMPGFYIQFSVENKSEKSQEISLLGTLKNPVNRGLKERCLRNRILQQKDWTTLLMDSAKDLKKEQSGSLALTVEGGEASWISGDYTEFFGAYVLGGELGISEESCMFGFRKTGALPNLGWQEKHEDLLKISEEAIDRASAEQVGQWLEELKMLASGFRPWKRLEEVRPDLAKAEGGQKKLLKILLKQYREFEQDPARGWGDGALCTRFELQPGERRQITFLLTWHFPHHTSINGNYVGHQYNRWCRDAGQVADFLMERRDQVLSSVRRLSRVLDTCSAPPCYANSWNIQSDTLLKCSWWAENGDFGIWEGLGSCGFHTMDISYYGSFVLLAMFPELQLKQMRMGLPFQREDGRVHHFFRPDFETVDDGYDRVDMNPQFVLMVCRDFLWTGDRDYLKDMWEPVKKAMDSTELLDRDGDGLPDWDTRSNTYDAWRFRGTPSYIAGLWLGALSAAVSLAQSMGDIKRQEYWEQLYAKGKESFRRLWNGQYYSLWVDKEERDECLMSGQLDAEWYCRLLGIPGYAEEEKTKKVLDQIWKHNYSKEGGLINASYPEGKVPTLYTYDNVQVESNWSGIEYALAGMYLENGRTAEAEALTQNVDSRYIQAGRMFNHEECGGHYYRPMAAWTLMLSLAGMKINKTEKRWKLVPKLQDLTVPWFTPDGYGVLRFSQGGAEILCEDGTADLEEIWMQDGFTAESVQCSGNPVEAVFKENRVRFKHACRLEAGDTLKIYGNRKGGA</sequence>
<name>A0A9D2PPW0_9FIRM</name>
<feature type="domain" description="Glycosyl-hydrolase family 116 N-terminal" evidence="2">
    <location>
        <begin position="16"/>
        <end position="223"/>
    </location>
</feature>
<protein>
    <recommendedName>
        <fullName evidence="5">Glucosylceramidase</fullName>
    </recommendedName>
</protein>
<evidence type="ECO:0000259" key="1">
    <source>
        <dbReference type="Pfam" id="PF04685"/>
    </source>
</evidence>
<feature type="domain" description="Glycosyl-hydrolase family 116 N-terminal" evidence="2">
    <location>
        <begin position="347"/>
        <end position="402"/>
    </location>
</feature>
<reference evidence="3" key="1">
    <citation type="journal article" date="2021" name="PeerJ">
        <title>Extensive microbial diversity within the chicken gut microbiome revealed by metagenomics and culture.</title>
        <authorList>
            <person name="Gilroy R."/>
            <person name="Ravi A."/>
            <person name="Getino M."/>
            <person name="Pursley I."/>
            <person name="Horton D.L."/>
            <person name="Alikhan N.F."/>
            <person name="Baker D."/>
            <person name="Gharbi K."/>
            <person name="Hall N."/>
            <person name="Watson M."/>
            <person name="Adriaenssens E.M."/>
            <person name="Foster-Nyarko E."/>
            <person name="Jarju S."/>
            <person name="Secka A."/>
            <person name="Antonio M."/>
            <person name="Oren A."/>
            <person name="Chaudhuri R.R."/>
            <person name="La Ragione R."/>
            <person name="Hildebrand F."/>
            <person name="Pallen M.J."/>
        </authorList>
    </citation>
    <scope>NUCLEOTIDE SEQUENCE</scope>
    <source>
        <strain evidence="3">ChiBcec2-3848</strain>
    </source>
</reference>
<dbReference type="Gene3D" id="1.50.10.10">
    <property type="match status" value="1"/>
</dbReference>
<evidence type="ECO:0000259" key="2">
    <source>
        <dbReference type="Pfam" id="PF12215"/>
    </source>
</evidence>
<feature type="domain" description="Glycosyl-hydrolase family 116 catalytic region" evidence="1">
    <location>
        <begin position="512"/>
        <end position="770"/>
    </location>
</feature>
<reference evidence="3" key="2">
    <citation type="submission" date="2021-04" db="EMBL/GenBank/DDBJ databases">
        <authorList>
            <person name="Gilroy R."/>
        </authorList>
    </citation>
    <scope>NUCLEOTIDE SEQUENCE</scope>
    <source>
        <strain evidence="3">ChiBcec2-3848</strain>
    </source>
</reference>
<dbReference type="InterPro" id="IPR024462">
    <property type="entry name" value="GH116_N"/>
</dbReference>
<proteinExistence type="predicted"/>
<dbReference type="InterPro" id="IPR012341">
    <property type="entry name" value="6hp_glycosidase-like_sf"/>
</dbReference>